<feature type="region of interest" description="Disordered" evidence="1">
    <location>
        <begin position="237"/>
        <end position="298"/>
    </location>
</feature>
<feature type="region of interest" description="Disordered" evidence="1">
    <location>
        <begin position="173"/>
        <end position="224"/>
    </location>
</feature>
<gene>
    <name evidence="2" type="ORF">JR316_007476</name>
</gene>
<organism evidence="2">
    <name type="scientific">Psilocybe cubensis</name>
    <name type="common">Psychedelic mushroom</name>
    <name type="synonym">Stropharia cubensis</name>
    <dbReference type="NCBI Taxonomy" id="181762"/>
    <lineage>
        <taxon>Eukaryota</taxon>
        <taxon>Fungi</taxon>
        <taxon>Dikarya</taxon>
        <taxon>Basidiomycota</taxon>
        <taxon>Agaricomycotina</taxon>
        <taxon>Agaricomycetes</taxon>
        <taxon>Agaricomycetidae</taxon>
        <taxon>Agaricales</taxon>
        <taxon>Agaricineae</taxon>
        <taxon>Strophariaceae</taxon>
        <taxon>Psilocybe</taxon>
    </lineage>
</organism>
<feature type="compositionally biased region" description="Polar residues" evidence="1">
    <location>
        <begin position="283"/>
        <end position="298"/>
    </location>
</feature>
<feature type="region of interest" description="Disordered" evidence="1">
    <location>
        <begin position="127"/>
        <end position="160"/>
    </location>
</feature>
<proteinExistence type="predicted"/>
<evidence type="ECO:0000256" key="1">
    <source>
        <dbReference type="SAM" id="MobiDB-lite"/>
    </source>
</evidence>
<dbReference type="OrthoDB" id="2359117at2759"/>
<dbReference type="EMBL" id="JAFIQS010000007">
    <property type="protein sequence ID" value="KAG5167137.1"/>
    <property type="molecule type" value="Genomic_DNA"/>
</dbReference>
<name>A0A8H7XUA6_PSICU</name>
<accession>A0A8H7XUA6</accession>
<evidence type="ECO:0000313" key="2">
    <source>
        <dbReference type="EMBL" id="KAG5167137.1"/>
    </source>
</evidence>
<feature type="region of interest" description="Disordered" evidence="1">
    <location>
        <begin position="88"/>
        <end position="114"/>
    </location>
</feature>
<protein>
    <submittedName>
        <fullName evidence="2">Uncharacterized protein</fullName>
    </submittedName>
</protein>
<comment type="caution">
    <text evidence="2">The sequence shown here is derived from an EMBL/GenBank/DDBJ whole genome shotgun (WGS) entry which is preliminary data.</text>
</comment>
<feature type="compositionally biased region" description="Polar residues" evidence="1">
    <location>
        <begin position="88"/>
        <end position="100"/>
    </location>
</feature>
<dbReference type="AlphaFoldDB" id="A0A8H7XUA6"/>
<reference evidence="2" key="1">
    <citation type="submission" date="2021-02" db="EMBL/GenBank/DDBJ databases">
        <title>Psilocybe cubensis genome.</title>
        <authorList>
            <person name="Mckernan K.J."/>
            <person name="Crawford S."/>
            <person name="Trippe A."/>
            <person name="Kane L.T."/>
            <person name="Mclaughlin S."/>
        </authorList>
    </citation>
    <scope>NUCLEOTIDE SEQUENCE [LARGE SCALE GENOMIC DNA]</scope>
    <source>
        <strain evidence="2">MGC-MH-2018</strain>
    </source>
</reference>
<feature type="compositionally biased region" description="Polar residues" evidence="1">
    <location>
        <begin position="185"/>
        <end position="202"/>
    </location>
</feature>
<sequence>MRTFATHLSIFTQQQQTLNEVENLYFHNSHLRGSKSFPLPTVVATTQQQHPSFSIPITNTVQSSLSFKLAPSSLGRIAQSLNQTAAIDQDITSSSRQENNVNRDKETAQMPPPQIILSLDNIDPALRSDLPSTSSDVVVDSHNRATPPAGSGAIVPSTSNEDINIPQRELSLPTASLTPPEENSESPVDSQSSMANHTSGMSSHFRMPKAPHTPKPPTSLTSKDMYSFSSTSTLTYDSFWSSHSGSTTPRPRPSREPSTNEFTPTFQIPGDFTSGIPEPGRAPNSSHHNPLPSMTPQQ</sequence>